<evidence type="ECO:0000313" key="2">
    <source>
        <dbReference type="EMBL" id="GBP92327.1"/>
    </source>
</evidence>
<accession>A0A4C2A0B5</accession>
<gene>
    <name evidence="2" type="ORF">EVAR_99597_1</name>
</gene>
<protein>
    <submittedName>
        <fullName evidence="2">Uncharacterized protein</fullName>
    </submittedName>
</protein>
<organism evidence="2 3">
    <name type="scientific">Eumeta variegata</name>
    <name type="common">Bagworm moth</name>
    <name type="synonym">Eumeta japonica</name>
    <dbReference type="NCBI Taxonomy" id="151549"/>
    <lineage>
        <taxon>Eukaryota</taxon>
        <taxon>Metazoa</taxon>
        <taxon>Ecdysozoa</taxon>
        <taxon>Arthropoda</taxon>
        <taxon>Hexapoda</taxon>
        <taxon>Insecta</taxon>
        <taxon>Pterygota</taxon>
        <taxon>Neoptera</taxon>
        <taxon>Endopterygota</taxon>
        <taxon>Lepidoptera</taxon>
        <taxon>Glossata</taxon>
        <taxon>Ditrysia</taxon>
        <taxon>Tineoidea</taxon>
        <taxon>Psychidae</taxon>
        <taxon>Oiketicinae</taxon>
        <taxon>Eumeta</taxon>
    </lineage>
</organism>
<keyword evidence="3" id="KW-1185">Reference proteome</keyword>
<dbReference type="AlphaFoldDB" id="A0A4C2A0B5"/>
<feature type="compositionally biased region" description="Low complexity" evidence="1">
    <location>
        <begin position="350"/>
        <end position="375"/>
    </location>
</feature>
<evidence type="ECO:0000256" key="1">
    <source>
        <dbReference type="SAM" id="MobiDB-lite"/>
    </source>
</evidence>
<feature type="region of interest" description="Disordered" evidence="1">
    <location>
        <begin position="152"/>
        <end position="177"/>
    </location>
</feature>
<feature type="region of interest" description="Disordered" evidence="1">
    <location>
        <begin position="456"/>
        <end position="486"/>
    </location>
</feature>
<dbReference type="EMBL" id="BGZK01002264">
    <property type="protein sequence ID" value="GBP92327.1"/>
    <property type="molecule type" value="Genomic_DNA"/>
</dbReference>
<evidence type="ECO:0000313" key="3">
    <source>
        <dbReference type="Proteomes" id="UP000299102"/>
    </source>
</evidence>
<name>A0A4C2A0B5_EUMVA</name>
<reference evidence="2 3" key="1">
    <citation type="journal article" date="2019" name="Commun. Biol.">
        <title>The bagworm genome reveals a unique fibroin gene that provides high tensile strength.</title>
        <authorList>
            <person name="Kono N."/>
            <person name="Nakamura H."/>
            <person name="Ohtoshi R."/>
            <person name="Tomita M."/>
            <person name="Numata K."/>
            <person name="Arakawa K."/>
        </authorList>
    </citation>
    <scope>NUCLEOTIDE SEQUENCE [LARGE SCALE GENOMIC DNA]</scope>
</reference>
<comment type="caution">
    <text evidence="2">The sequence shown here is derived from an EMBL/GenBank/DDBJ whole genome shotgun (WGS) entry which is preliminary data.</text>
</comment>
<dbReference type="Proteomes" id="UP000299102">
    <property type="component" value="Unassembled WGS sequence"/>
</dbReference>
<sequence length="486" mass="52011">MIPCGDVCSLPTRLENVRIDASQAQRLGRSCLSIVLRSRSHARLRRNAIMSHAFSCVQPAFVDDITSKANIKSYEDNRESSGGAAVTAGGVRITMRLFAGIPPIVTESNERKSAGITVSPPRLRRAPAALRISTLGTLVQLPAPGRGGSCYGYGSTGPTRGRAAEGGSRPRGAPRNGKLAEAVRPGADTGGGAAPLCACLLPPSRHAVPYGAGPCARAPLCASSMRALILRFGMHGRAPRSDPPIYVLVIYLSNNFSSVFMQRRWKLHARDATSRTSGPLASRSPIAASGAIRETEMWKSWRIRGARGAAENGRLECGRRRRSKRDKTNSLFFEALASETCAPVGRARRAPAVARGSNEPTPAGRRLPRGARAPPRINPLNWNTTINPFRGSYSSCTPLITGSVLRSNPSVTGPADLEQGSVPYWNSKREKGRYGDRTWVVKVRSVKCNVHAVAAAPAHRRDASATGLEPRSRATHPKNSAALEAL</sequence>
<feature type="region of interest" description="Disordered" evidence="1">
    <location>
        <begin position="350"/>
        <end position="378"/>
    </location>
</feature>
<proteinExistence type="predicted"/>